<comment type="catalytic activity">
    <reaction evidence="1 7">
        <text>3-dehydroquinate = 3-dehydroshikimate + H2O</text>
        <dbReference type="Rhea" id="RHEA:21096"/>
        <dbReference type="ChEBI" id="CHEBI:15377"/>
        <dbReference type="ChEBI" id="CHEBI:16630"/>
        <dbReference type="ChEBI" id="CHEBI:32364"/>
        <dbReference type="EC" id="4.2.1.10"/>
    </reaction>
</comment>
<feature type="active site" description="Proton acceptor" evidence="7">
    <location>
        <position position="23"/>
    </location>
</feature>
<dbReference type="NCBIfam" id="NF003805">
    <property type="entry name" value="PRK05395.1-2"/>
    <property type="match status" value="1"/>
</dbReference>
<feature type="binding site" evidence="7">
    <location>
        <position position="75"/>
    </location>
    <ligand>
        <name>substrate</name>
    </ligand>
</feature>
<name>A0ABV3PZ74_9BACL</name>
<dbReference type="GO" id="GO:0003855">
    <property type="term" value="F:3-dehydroquinate dehydratase activity"/>
    <property type="evidence" value="ECO:0007669"/>
    <property type="project" value="UniProtKB-EC"/>
</dbReference>
<evidence type="ECO:0000256" key="6">
    <source>
        <dbReference type="ARBA" id="ARBA00023239"/>
    </source>
</evidence>
<dbReference type="NCBIfam" id="NF003806">
    <property type="entry name" value="PRK05395.1-3"/>
    <property type="match status" value="1"/>
</dbReference>
<evidence type="ECO:0000313" key="9">
    <source>
        <dbReference type="Proteomes" id="UP001556040"/>
    </source>
</evidence>
<keyword evidence="7" id="KW-0057">Aromatic amino acid biosynthesis</keyword>
<proteinExistence type="inferred from homology"/>
<dbReference type="CDD" id="cd00466">
    <property type="entry name" value="DHQase_II"/>
    <property type="match status" value="1"/>
</dbReference>
<dbReference type="SUPFAM" id="SSF52304">
    <property type="entry name" value="Type II 3-dehydroquinate dehydratase"/>
    <property type="match status" value="1"/>
</dbReference>
<protein>
    <recommendedName>
        <fullName evidence="5 7">3-dehydroquinate dehydratase</fullName>
        <shortName evidence="7">3-dehydroquinase</shortName>
        <ecNumber evidence="5 7">4.2.1.10</ecNumber>
    </recommendedName>
    <alternativeName>
        <fullName evidence="7">Type II DHQase</fullName>
    </alternativeName>
</protein>
<evidence type="ECO:0000256" key="2">
    <source>
        <dbReference type="ARBA" id="ARBA00004902"/>
    </source>
</evidence>
<evidence type="ECO:0000256" key="3">
    <source>
        <dbReference type="ARBA" id="ARBA00011037"/>
    </source>
</evidence>
<dbReference type="PANTHER" id="PTHR21272">
    <property type="entry name" value="CATABOLIC 3-DEHYDROQUINASE"/>
    <property type="match status" value="1"/>
</dbReference>
<feature type="site" description="Transition state stabilizer" evidence="7">
    <location>
        <position position="18"/>
    </location>
</feature>
<evidence type="ECO:0000256" key="7">
    <source>
        <dbReference type="HAMAP-Rule" id="MF_00169"/>
    </source>
</evidence>
<dbReference type="PANTHER" id="PTHR21272:SF3">
    <property type="entry name" value="CATABOLIC 3-DEHYDROQUINASE"/>
    <property type="match status" value="1"/>
</dbReference>
<sequence length="148" mass="16373">MTTFLLLNGPNLNRLGLREPGVYGKVTLEQVEQRISMLADAEGIELVAKQSNHEGELIDAIHQAAQQQWDGIIFNPAAYTHTSYALRDAILSVDIPVIELHISNVHAREAFRHHSVISSVTIGQIVGFGVFGYELAFQAMIEHLKGEN</sequence>
<feature type="binding site" evidence="7">
    <location>
        <position position="112"/>
    </location>
    <ligand>
        <name>substrate</name>
    </ligand>
</feature>
<accession>A0ABV3PZ74</accession>
<dbReference type="InterPro" id="IPR018509">
    <property type="entry name" value="DHquinase_II_CS"/>
</dbReference>
<dbReference type="Gene3D" id="3.40.50.9100">
    <property type="entry name" value="Dehydroquinase, class II"/>
    <property type="match status" value="1"/>
</dbReference>
<keyword evidence="6 7" id="KW-0456">Lyase</keyword>
<keyword evidence="7" id="KW-0028">Amino-acid biosynthesis</keyword>
<dbReference type="EC" id="4.2.1.10" evidence="5 7"/>
<evidence type="ECO:0000256" key="5">
    <source>
        <dbReference type="ARBA" id="ARBA00012060"/>
    </source>
</evidence>
<dbReference type="NCBIfam" id="NF003807">
    <property type="entry name" value="PRK05395.1-4"/>
    <property type="match status" value="1"/>
</dbReference>
<comment type="subunit">
    <text evidence="4 7">Homododecamer.</text>
</comment>
<dbReference type="EMBL" id="JBFMIA010000001">
    <property type="protein sequence ID" value="MEW9500392.1"/>
    <property type="molecule type" value="Genomic_DNA"/>
</dbReference>
<comment type="caution">
    <text evidence="8">The sequence shown here is derived from an EMBL/GenBank/DDBJ whole genome shotgun (WGS) entry which is preliminary data.</text>
</comment>
<dbReference type="Pfam" id="PF01220">
    <property type="entry name" value="DHquinase_II"/>
    <property type="match status" value="1"/>
</dbReference>
<dbReference type="NCBIfam" id="TIGR01088">
    <property type="entry name" value="aroQ"/>
    <property type="match status" value="1"/>
</dbReference>
<dbReference type="Proteomes" id="UP001556040">
    <property type="component" value="Unassembled WGS sequence"/>
</dbReference>
<dbReference type="InterPro" id="IPR036441">
    <property type="entry name" value="DHquinase_II_sf"/>
</dbReference>
<comment type="similarity">
    <text evidence="3 7">Belongs to the type-II 3-dehydroquinase family.</text>
</comment>
<dbReference type="InterPro" id="IPR001874">
    <property type="entry name" value="DHquinase_II"/>
</dbReference>
<dbReference type="NCBIfam" id="NF003804">
    <property type="entry name" value="PRK05395.1-1"/>
    <property type="match status" value="1"/>
</dbReference>
<feature type="active site" description="Proton donor" evidence="7">
    <location>
        <position position="101"/>
    </location>
</feature>
<feature type="binding site" evidence="7">
    <location>
        <begin position="102"/>
        <end position="103"/>
    </location>
    <ligand>
        <name>substrate</name>
    </ligand>
</feature>
<reference evidence="8 9" key="1">
    <citation type="journal article" date="1979" name="Int. J. Syst. Evol. Microbiol.">
        <title>Bacillus globisporus subsp. marinus subsp. nov.</title>
        <authorList>
            <person name="Liu H."/>
        </authorList>
    </citation>
    <scope>NUCLEOTIDE SEQUENCE [LARGE SCALE GENOMIC DNA]</scope>
    <source>
        <strain evidence="8 9">DSM 1297</strain>
    </source>
</reference>
<evidence type="ECO:0000256" key="4">
    <source>
        <dbReference type="ARBA" id="ARBA00011193"/>
    </source>
</evidence>
<feature type="binding site" evidence="7">
    <location>
        <position position="88"/>
    </location>
    <ligand>
        <name>substrate</name>
    </ligand>
</feature>
<dbReference type="RefSeq" id="WP_367777674.1">
    <property type="nucleotide sequence ID" value="NZ_JBFMIA010000001.1"/>
</dbReference>
<gene>
    <name evidence="7 8" type="primary">aroQ</name>
    <name evidence="8" type="ORF">AB1471_01110</name>
</gene>
<dbReference type="PROSITE" id="PS01029">
    <property type="entry name" value="DEHYDROQUINASE_II"/>
    <property type="match status" value="1"/>
</dbReference>
<organism evidence="8 9">
    <name type="scientific">Jeotgalibacillus marinus</name>
    <dbReference type="NCBI Taxonomy" id="86667"/>
    <lineage>
        <taxon>Bacteria</taxon>
        <taxon>Bacillati</taxon>
        <taxon>Bacillota</taxon>
        <taxon>Bacilli</taxon>
        <taxon>Bacillales</taxon>
        <taxon>Caryophanaceae</taxon>
        <taxon>Jeotgalibacillus</taxon>
    </lineage>
</organism>
<dbReference type="HAMAP" id="MF_00169">
    <property type="entry name" value="AroQ"/>
    <property type="match status" value="1"/>
</dbReference>
<comment type="pathway">
    <text evidence="2 7">Metabolic intermediate biosynthesis; chorismate biosynthesis; chorismate from D-erythrose 4-phosphate and phosphoenolpyruvate: step 3/7.</text>
</comment>
<keyword evidence="9" id="KW-1185">Reference proteome</keyword>
<comment type="function">
    <text evidence="7">Catalyzes a trans-dehydration via an enolate intermediate.</text>
</comment>
<evidence type="ECO:0000256" key="1">
    <source>
        <dbReference type="ARBA" id="ARBA00001864"/>
    </source>
</evidence>
<feature type="binding site" evidence="7">
    <location>
        <position position="81"/>
    </location>
    <ligand>
        <name>substrate</name>
    </ligand>
</feature>
<evidence type="ECO:0000313" key="8">
    <source>
        <dbReference type="EMBL" id="MEW9500392.1"/>
    </source>
</evidence>
<dbReference type="PIRSF" id="PIRSF001399">
    <property type="entry name" value="DHquinase_II"/>
    <property type="match status" value="1"/>
</dbReference>